<evidence type="ECO:0000256" key="2">
    <source>
        <dbReference type="ARBA" id="ARBA00022801"/>
    </source>
</evidence>
<feature type="region of interest" description="Disordered" evidence="6">
    <location>
        <begin position="305"/>
        <end position="347"/>
    </location>
</feature>
<evidence type="ECO:0000313" key="11">
    <source>
        <dbReference type="Proteomes" id="UP000031737"/>
    </source>
</evidence>
<protein>
    <recommendedName>
        <fullName evidence="5">ATP-dependent RNA helicase</fullName>
        <ecNumber evidence="5">3.6.4.13</ecNumber>
    </recommendedName>
</protein>
<dbReference type="AlphaFoldDB" id="A0A061IUV5"/>
<dbReference type="FunFam" id="3.40.50.300:FF:003509">
    <property type="entry name" value="Putative ATP-dependent RNA helicase"/>
    <property type="match status" value="1"/>
</dbReference>
<dbReference type="EC" id="3.6.4.13" evidence="5"/>
<dbReference type="GO" id="GO:0005524">
    <property type="term" value="F:ATP binding"/>
    <property type="evidence" value="ECO:0007669"/>
    <property type="project" value="UniProtKB-UniRule"/>
</dbReference>
<dbReference type="Pfam" id="PF00271">
    <property type="entry name" value="Helicase_C"/>
    <property type="match status" value="1"/>
</dbReference>
<feature type="domain" description="Helicase ATP-binding" evidence="7">
    <location>
        <begin position="43"/>
        <end position="291"/>
    </location>
</feature>
<gene>
    <name evidence="10" type="ORF">TRSC58_05405</name>
</gene>
<evidence type="ECO:0000259" key="9">
    <source>
        <dbReference type="PROSITE" id="PS51194"/>
    </source>
</evidence>
<sequence length="704" mass="77046">MTGAWDECLGGSDSWLLKPLQQQLHYEKPLPVQQAVVPAVQRALLSGIPMDFCLTAPTGSGKTLCYLLPMLRLVTECKRGVDHTRLRALVLVPTKALGTQVFRELEQLTRGTSIAVESLCKANSSVREEAESIVRTATVVTSISCSVNAENPEPGDVHNTYERHAAAQDACNDGVAQGSSRLFYYSRVDILVATPQRLLRHLDGTSGLSLADLRLLVIDEADQVLAGNFANFVAKVVERFEEEQMTRLGGVGGTRRLVQLTYNLHKMLCSATLSSHIARISEVRLRNCRHLALDSFGSDIRREDEGEPLQLTKQVPTQGKKRRGAKDGANRQPESDGEEAEDPAAALPISRQQLVRTSFALPPKLQEHVVFVEDWYRHAVLLKLVQTIISKQRAGCTPAVTTAVAASSGTNDDEVNSHNDAGQGSADGAHDIQQEEDDNLKEEENEAEFRALGYRRRASQLTTISSPSDYPSCNDDAGKRILVFCRTAEEARVMGHFLLSAGVQATEFTTLSTESERRRALLKSSPDACIVASDALMRGVDVPNVGHVIMYSPPETLAQYVHRAGRTARAMRAGHLHLLLQKNGPSGTQSDGEVAVFKALSSAVSRSQPVRYERHFFMFDHPKPLETTAATTATDGPEPATKDKACLLVEEADAYLKKTQARLATHWSSALESNQKEQVAKKRPLSAGDGATRHAPPVKKERRS</sequence>
<feature type="domain" description="Helicase ATP-binding" evidence="8">
    <location>
        <begin position="19"/>
        <end position="312"/>
    </location>
</feature>
<reference evidence="10 11" key="1">
    <citation type="submission" date="2013-07" db="EMBL/GenBank/DDBJ databases">
        <authorList>
            <person name="Stoco P.H."/>
            <person name="Wagner G."/>
            <person name="Gerber A."/>
            <person name="Zaha A."/>
            <person name="Thompson C."/>
            <person name="Bartholomeu D.C."/>
            <person name="Luckemeyer D.D."/>
            <person name="Bahia D."/>
            <person name="Loreto E."/>
            <person name="Prestes E.B."/>
            <person name="Lima F.M."/>
            <person name="Rodrigues-Luiz G."/>
            <person name="Vallejo G.A."/>
            <person name="Filho J.F."/>
            <person name="Monteiro K.M."/>
            <person name="Tyler K.M."/>
            <person name="de Almeida L.G."/>
            <person name="Ortiz M.F."/>
            <person name="Siervo M.A."/>
            <person name="de Moraes M.H."/>
            <person name="Cunha O.L."/>
            <person name="Mendonca-Neto R."/>
            <person name="Silva R."/>
            <person name="Teixeira S.M."/>
            <person name="Murta S.M."/>
            <person name="Sincero T.C."/>
            <person name="Mendes T.A."/>
            <person name="Urmenyi T.P."/>
            <person name="Silva V.G."/>
            <person name="da Rocha W.D."/>
            <person name="Andersson B."/>
            <person name="Romanha A.J."/>
            <person name="Steindel M."/>
            <person name="de Vasconcelos A.T."/>
            <person name="Grisard E.C."/>
        </authorList>
    </citation>
    <scope>NUCLEOTIDE SEQUENCE [LARGE SCALE GENOMIC DNA]</scope>
    <source>
        <strain evidence="10 11">SC58</strain>
    </source>
</reference>
<dbReference type="SUPFAM" id="SSF52540">
    <property type="entry name" value="P-loop containing nucleoside triphosphate hydrolases"/>
    <property type="match status" value="1"/>
</dbReference>
<dbReference type="SMART" id="SM00487">
    <property type="entry name" value="DEXDc"/>
    <property type="match status" value="1"/>
</dbReference>
<comment type="caution">
    <text evidence="10">The sequence shown here is derived from an EMBL/GenBank/DDBJ whole genome shotgun (WGS) entry which is preliminary data.</text>
</comment>
<dbReference type="Pfam" id="PF00270">
    <property type="entry name" value="DEAD"/>
    <property type="match status" value="2"/>
</dbReference>
<dbReference type="GO" id="GO:0003723">
    <property type="term" value="F:RNA binding"/>
    <property type="evidence" value="ECO:0007669"/>
    <property type="project" value="UniProtKB-UniRule"/>
</dbReference>
<accession>A0A061IUV5</accession>
<evidence type="ECO:0000256" key="1">
    <source>
        <dbReference type="ARBA" id="ARBA00022741"/>
    </source>
</evidence>
<dbReference type="PROSITE" id="PS51194">
    <property type="entry name" value="HELICASE_CTER"/>
    <property type="match status" value="1"/>
</dbReference>
<name>A0A061IUV5_TRYRA</name>
<evidence type="ECO:0000256" key="6">
    <source>
        <dbReference type="SAM" id="MobiDB-lite"/>
    </source>
</evidence>
<keyword evidence="5 10" id="KW-0347">Helicase</keyword>
<feature type="region of interest" description="Disordered" evidence="6">
    <location>
        <begin position="669"/>
        <end position="704"/>
    </location>
</feature>
<keyword evidence="3 5" id="KW-0067">ATP-binding</keyword>
<dbReference type="VEuPathDB" id="TriTrypDB:TRSC58_05405"/>
<dbReference type="GO" id="GO:0003724">
    <property type="term" value="F:RNA helicase activity"/>
    <property type="evidence" value="ECO:0007669"/>
    <property type="project" value="UniProtKB-EC"/>
</dbReference>
<evidence type="ECO:0000313" key="10">
    <source>
        <dbReference type="EMBL" id="ESL06913.1"/>
    </source>
</evidence>
<dbReference type="InterPro" id="IPR011545">
    <property type="entry name" value="DEAD/DEAH_box_helicase_dom"/>
</dbReference>
<comment type="domain">
    <text evidence="5">The Q motif is unique to and characteristic of the DEAD box family of RNA helicases and controls ATP binding and hydrolysis.</text>
</comment>
<comment type="similarity">
    <text evidence="5">Belongs to the DEAD box helicase family.</text>
</comment>
<comment type="function">
    <text evidence="5">RNA helicase.</text>
</comment>
<dbReference type="InterPro" id="IPR014013">
    <property type="entry name" value="Helic_SF1/SF2_ATP-bd_DinG/Rad3"/>
</dbReference>
<proteinExistence type="inferred from homology"/>
<keyword evidence="1 5" id="KW-0547">Nucleotide-binding</keyword>
<dbReference type="Proteomes" id="UP000031737">
    <property type="component" value="Unassembled WGS sequence"/>
</dbReference>
<dbReference type="GO" id="GO:0016787">
    <property type="term" value="F:hydrolase activity"/>
    <property type="evidence" value="ECO:0007669"/>
    <property type="project" value="UniProtKB-KW"/>
</dbReference>
<keyword evidence="4 5" id="KW-0694">RNA-binding</keyword>
<keyword evidence="11" id="KW-1185">Reference proteome</keyword>
<dbReference type="InterPro" id="IPR014001">
    <property type="entry name" value="Helicase_ATP-bd"/>
</dbReference>
<organism evidence="10 11">
    <name type="scientific">Trypanosoma rangeli SC58</name>
    <dbReference type="NCBI Taxonomy" id="429131"/>
    <lineage>
        <taxon>Eukaryota</taxon>
        <taxon>Discoba</taxon>
        <taxon>Euglenozoa</taxon>
        <taxon>Kinetoplastea</taxon>
        <taxon>Metakinetoplastina</taxon>
        <taxon>Trypanosomatida</taxon>
        <taxon>Trypanosomatidae</taxon>
        <taxon>Trypanosoma</taxon>
        <taxon>Herpetosoma</taxon>
    </lineage>
</organism>
<dbReference type="Gene3D" id="3.40.50.300">
    <property type="entry name" value="P-loop containing nucleotide triphosphate hydrolases"/>
    <property type="match status" value="2"/>
</dbReference>
<evidence type="ECO:0000256" key="5">
    <source>
        <dbReference type="RuleBase" id="RU365068"/>
    </source>
</evidence>
<evidence type="ECO:0000259" key="8">
    <source>
        <dbReference type="PROSITE" id="PS51193"/>
    </source>
</evidence>
<keyword evidence="2 5" id="KW-0378">Hydrolase</keyword>
<evidence type="ECO:0000259" key="7">
    <source>
        <dbReference type="PROSITE" id="PS51192"/>
    </source>
</evidence>
<evidence type="ECO:0000256" key="4">
    <source>
        <dbReference type="ARBA" id="ARBA00022884"/>
    </source>
</evidence>
<feature type="region of interest" description="Disordered" evidence="6">
    <location>
        <begin position="407"/>
        <end position="429"/>
    </location>
</feature>
<dbReference type="SMART" id="SM00490">
    <property type="entry name" value="HELICc"/>
    <property type="match status" value="1"/>
</dbReference>
<feature type="domain" description="Helicase C-terminal" evidence="9">
    <location>
        <begin position="465"/>
        <end position="616"/>
    </location>
</feature>
<dbReference type="InterPro" id="IPR027417">
    <property type="entry name" value="P-loop_NTPase"/>
</dbReference>
<dbReference type="PROSITE" id="PS51193">
    <property type="entry name" value="HELICASE_ATP_BIND_2"/>
    <property type="match status" value="1"/>
</dbReference>
<dbReference type="PANTHER" id="PTHR24031">
    <property type="entry name" value="RNA HELICASE"/>
    <property type="match status" value="1"/>
</dbReference>
<evidence type="ECO:0000256" key="3">
    <source>
        <dbReference type="ARBA" id="ARBA00022840"/>
    </source>
</evidence>
<dbReference type="OrthoDB" id="3370at2759"/>
<dbReference type="PROSITE" id="PS51192">
    <property type="entry name" value="HELICASE_ATP_BIND_1"/>
    <property type="match status" value="1"/>
</dbReference>
<dbReference type="InterPro" id="IPR001650">
    <property type="entry name" value="Helicase_C-like"/>
</dbReference>
<dbReference type="EMBL" id="AUPL01005405">
    <property type="protein sequence ID" value="ESL06913.1"/>
    <property type="molecule type" value="Genomic_DNA"/>
</dbReference>
<comment type="catalytic activity">
    <reaction evidence="5">
        <text>ATP + H2O = ADP + phosphate + H(+)</text>
        <dbReference type="Rhea" id="RHEA:13065"/>
        <dbReference type="ChEBI" id="CHEBI:15377"/>
        <dbReference type="ChEBI" id="CHEBI:15378"/>
        <dbReference type="ChEBI" id="CHEBI:30616"/>
        <dbReference type="ChEBI" id="CHEBI:43474"/>
        <dbReference type="ChEBI" id="CHEBI:456216"/>
        <dbReference type="EC" id="3.6.4.13"/>
    </reaction>
</comment>